<name>A0A5K7XF00_9BACT</name>
<keyword evidence="1" id="KW-0732">Signal</keyword>
<dbReference type="PROSITE" id="PS00018">
    <property type="entry name" value="EF_HAND_1"/>
    <property type="match status" value="1"/>
</dbReference>
<reference evidence="3" key="1">
    <citation type="submission" date="2019-10" db="EMBL/GenBank/DDBJ databases">
        <title>Lacipirellula parvula gen. nov., sp. nov., representing a lineage of planctomycetes widespread in freshwater anoxic habitats, and description of the family Lacipirellulaceae.</title>
        <authorList>
            <person name="Dedysh S.N."/>
            <person name="Kulichevskaya I.S."/>
            <person name="Beletsky A.V."/>
            <person name="Rakitin A.L."/>
            <person name="Mardanov A.V."/>
            <person name="Ivanova A.A."/>
            <person name="Saltykova V.X."/>
            <person name="Rijpstra W.I.C."/>
            <person name="Sinninghe Damste J.S."/>
            <person name="Ravin N.V."/>
        </authorList>
    </citation>
    <scope>NUCLEOTIDE SEQUENCE [LARGE SCALE GENOMIC DNA]</scope>
    <source>
        <strain evidence="3">PX69</strain>
    </source>
</reference>
<dbReference type="KEGG" id="lpav:PLANPX_4239"/>
<feature type="chain" id="PRO_5025027723" description="Dockerin domain-containing protein" evidence="1">
    <location>
        <begin position="26"/>
        <end position="514"/>
    </location>
</feature>
<sequence length="514" mass="53321">MKRLLPSCLIACSLIACVISSPVRAQNLLLNGDLEVQSIEVPNWTLQEFRTGSSAEVNSVTREGFANQPASVTGEYGIWLRPWAAGDTSTEMVNGVISQIVPGVASENYTFTGWSKFEQNYAGGVTNLDFFSPLDPGQTGTVPSPTNTLFEMAFLDASNSVIGTPITMDLRTARGPVPNNNTWIQHTLSGAAPAGTANIRVSASMLNGVFNTNPSQSAFVDNFSLTGSSAPTTEKLANPNFNLLPPEFPGSFTLTESPSGRDTAGGASFANRQAPGANGVWLKAFSGSLADPSDATLSQTVAATVGGNYTFSAWSKWETNYSGGLAAISGSPSPTQTLIELAFLDAGNVVIGTPVTVNLKTAGQLNDNTWRQYSVNGIAPAGAVNVRVSAIMNDGVNSGANPQSAFFDDLSLTLAAAPANDADFNNDGIVDGKDFLIWQRGFGTAAGATNGVGDANADGAVNAADLTVWKDRFGQPSAAAAVQAVPEPASLAGACVALALIGYSSRGQRGRRSN</sequence>
<dbReference type="EMBL" id="AP021861">
    <property type="protein sequence ID" value="BBO34627.1"/>
    <property type="molecule type" value="Genomic_DNA"/>
</dbReference>
<dbReference type="GO" id="GO:0000272">
    <property type="term" value="P:polysaccharide catabolic process"/>
    <property type="evidence" value="ECO:0007669"/>
    <property type="project" value="InterPro"/>
</dbReference>
<dbReference type="GO" id="GO:0004553">
    <property type="term" value="F:hydrolase activity, hydrolyzing O-glycosyl compounds"/>
    <property type="evidence" value="ECO:0007669"/>
    <property type="project" value="InterPro"/>
</dbReference>
<dbReference type="InterPro" id="IPR036439">
    <property type="entry name" value="Dockerin_dom_sf"/>
</dbReference>
<dbReference type="Proteomes" id="UP000326837">
    <property type="component" value="Chromosome"/>
</dbReference>
<evidence type="ECO:0000313" key="3">
    <source>
        <dbReference type="Proteomes" id="UP000326837"/>
    </source>
</evidence>
<proteinExistence type="predicted"/>
<gene>
    <name evidence="2" type="ORF">PLANPX_4239</name>
</gene>
<dbReference type="AlphaFoldDB" id="A0A5K7XF00"/>
<dbReference type="InterPro" id="IPR018247">
    <property type="entry name" value="EF_Hand_1_Ca_BS"/>
</dbReference>
<dbReference type="SUPFAM" id="SSF63446">
    <property type="entry name" value="Type I dockerin domain"/>
    <property type="match status" value="1"/>
</dbReference>
<feature type="signal peptide" evidence="1">
    <location>
        <begin position="1"/>
        <end position="25"/>
    </location>
</feature>
<accession>A0A5K7XF00</accession>
<dbReference type="Pfam" id="PF00404">
    <property type="entry name" value="Dockerin_1"/>
    <property type="match status" value="1"/>
</dbReference>
<evidence type="ECO:0000313" key="2">
    <source>
        <dbReference type="EMBL" id="BBO34627.1"/>
    </source>
</evidence>
<keyword evidence="3" id="KW-1185">Reference proteome</keyword>
<dbReference type="RefSeq" id="WP_152100163.1">
    <property type="nucleotide sequence ID" value="NZ_AP021861.1"/>
</dbReference>
<dbReference type="Gene3D" id="1.10.1330.10">
    <property type="entry name" value="Dockerin domain"/>
    <property type="match status" value="1"/>
</dbReference>
<evidence type="ECO:0008006" key="4">
    <source>
        <dbReference type="Google" id="ProtNLM"/>
    </source>
</evidence>
<dbReference type="PROSITE" id="PS51257">
    <property type="entry name" value="PROKAR_LIPOPROTEIN"/>
    <property type="match status" value="1"/>
</dbReference>
<evidence type="ECO:0000256" key="1">
    <source>
        <dbReference type="SAM" id="SignalP"/>
    </source>
</evidence>
<protein>
    <recommendedName>
        <fullName evidence="4">Dockerin domain-containing protein</fullName>
    </recommendedName>
</protein>
<dbReference type="Gene3D" id="2.60.120.260">
    <property type="entry name" value="Galactose-binding domain-like"/>
    <property type="match status" value="2"/>
</dbReference>
<organism evidence="2 3">
    <name type="scientific">Lacipirellula parvula</name>
    <dbReference type="NCBI Taxonomy" id="2650471"/>
    <lineage>
        <taxon>Bacteria</taxon>
        <taxon>Pseudomonadati</taxon>
        <taxon>Planctomycetota</taxon>
        <taxon>Planctomycetia</taxon>
        <taxon>Pirellulales</taxon>
        <taxon>Lacipirellulaceae</taxon>
        <taxon>Lacipirellula</taxon>
    </lineage>
</organism>
<dbReference type="InterPro" id="IPR002105">
    <property type="entry name" value="Dockerin_1_rpt"/>
</dbReference>